<proteinExistence type="predicted"/>
<keyword evidence="2" id="KW-1185">Reference proteome</keyword>
<feature type="non-terminal residue" evidence="1">
    <location>
        <position position="1"/>
    </location>
</feature>
<accession>A0A371GV84</accession>
<sequence length="146" mass="16633">MFPLKSASLTQHLAAQNCHSVHSHGGCRTLLKLNWRGGVTMGSNKFDIEKFSQSNDFTLWRIKMQAILYIKGWIANFIKIIDVLENLEVKLEDENKTLMLLSASLSSYEHLKDAILFGKDLTITLNEVQSSTNKRTSKKAKNENYE</sequence>
<dbReference type="Pfam" id="PF14223">
    <property type="entry name" value="Retrotran_gag_2"/>
    <property type="match status" value="1"/>
</dbReference>
<evidence type="ECO:0008006" key="3">
    <source>
        <dbReference type="Google" id="ProtNLM"/>
    </source>
</evidence>
<dbReference type="AlphaFoldDB" id="A0A371GV84"/>
<dbReference type="OrthoDB" id="1434682at2759"/>
<protein>
    <recommendedName>
        <fullName evidence="3">Retrovirus-related Pol polyprotein from transposon TNT 1-94</fullName>
    </recommendedName>
</protein>
<dbReference type="Proteomes" id="UP000257109">
    <property type="component" value="Unassembled WGS sequence"/>
</dbReference>
<reference evidence="1" key="1">
    <citation type="submission" date="2018-05" db="EMBL/GenBank/DDBJ databases">
        <title>Draft genome of Mucuna pruriens seed.</title>
        <authorList>
            <person name="Nnadi N.E."/>
            <person name="Vos R."/>
            <person name="Hasami M.H."/>
            <person name="Devisetty U.K."/>
            <person name="Aguiy J.C."/>
        </authorList>
    </citation>
    <scope>NUCLEOTIDE SEQUENCE [LARGE SCALE GENOMIC DNA]</scope>
    <source>
        <strain evidence="1">JCA_2017</strain>
    </source>
</reference>
<evidence type="ECO:0000313" key="1">
    <source>
        <dbReference type="EMBL" id="RDX94461.1"/>
    </source>
</evidence>
<comment type="caution">
    <text evidence="1">The sequence shown here is derived from an EMBL/GenBank/DDBJ whole genome shotgun (WGS) entry which is preliminary data.</text>
</comment>
<name>A0A371GV84_MUCPR</name>
<evidence type="ECO:0000313" key="2">
    <source>
        <dbReference type="Proteomes" id="UP000257109"/>
    </source>
</evidence>
<organism evidence="1 2">
    <name type="scientific">Mucuna pruriens</name>
    <name type="common">Velvet bean</name>
    <name type="synonym">Dolichos pruriens</name>
    <dbReference type="NCBI Taxonomy" id="157652"/>
    <lineage>
        <taxon>Eukaryota</taxon>
        <taxon>Viridiplantae</taxon>
        <taxon>Streptophyta</taxon>
        <taxon>Embryophyta</taxon>
        <taxon>Tracheophyta</taxon>
        <taxon>Spermatophyta</taxon>
        <taxon>Magnoliopsida</taxon>
        <taxon>eudicotyledons</taxon>
        <taxon>Gunneridae</taxon>
        <taxon>Pentapetalae</taxon>
        <taxon>rosids</taxon>
        <taxon>fabids</taxon>
        <taxon>Fabales</taxon>
        <taxon>Fabaceae</taxon>
        <taxon>Papilionoideae</taxon>
        <taxon>50 kb inversion clade</taxon>
        <taxon>NPAAA clade</taxon>
        <taxon>indigoferoid/millettioid clade</taxon>
        <taxon>Phaseoleae</taxon>
        <taxon>Mucuna</taxon>
    </lineage>
</organism>
<dbReference type="EMBL" id="QJKJ01004369">
    <property type="protein sequence ID" value="RDX94461.1"/>
    <property type="molecule type" value="Genomic_DNA"/>
</dbReference>
<gene>
    <name evidence="1" type="ORF">CR513_23157</name>
</gene>